<reference evidence="2" key="1">
    <citation type="journal article" date="2019" name="Int. J. Syst. Evol. Microbiol.">
        <title>The Global Catalogue of Microorganisms (GCM) 10K type strain sequencing project: providing services to taxonomists for standard genome sequencing and annotation.</title>
        <authorList>
            <consortium name="The Broad Institute Genomics Platform"/>
            <consortium name="The Broad Institute Genome Sequencing Center for Infectious Disease"/>
            <person name="Wu L."/>
            <person name="Ma J."/>
        </authorList>
    </citation>
    <scope>NUCLEOTIDE SEQUENCE [LARGE SCALE GENOMIC DNA]</scope>
    <source>
        <strain evidence="2">JCM 16022</strain>
    </source>
</reference>
<gene>
    <name evidence="1" type="ORF">GCM10009844_31480</name>
</gene>
<dbReference type="RefSeq" id="WP_344154225.1">
    <property type="nucleotide sequence ID" value="NZ_BAAAQR010000010.1"/>
</dbReference>
<dbReference type="Proteomes" id="UP001501771">
    <property type="component" value="Unassembled WGS sequence"/>
</dbReference>
<evidence type="ECO:0000313" key="2">
    <source>
        <dbReference type="Proteomes" id="UP001501771"/>
    </source>
</evidence>
<evidence type="ECO:0000313" key="1">
    <source>
        <dbReference type="EMBL" id="GAA2150487.1"/>
    </source>
</evidence>
<comment type="caution">
    <text evidence="1">The sequence shown here is derived from an EMBL/GenBank/DDBJ whole genome shotgun (WGS) entry which is preliminary data.</text>
</comment>
<sequence>MTYDDDVVTVLSHEECWELLREAEFGRLAFRMSDEVHLVPVNYAVDGDRLLFRTAEGDKLLGVVMHPDVVFEIDDYDERSAHSVVLRGRARRLEEDEEHRADEIGLRPWLGTVKYNVVEIRPTSVSGRAFRLEH</sequence>
<accession>A0ABP5LPL6</accession>
<dbReference type="InterPro" id="IPR012349">
    <property type="entry name" value="Split_barrel_FMN-bd"/>
</dbReference>
<dbReference type="InterPro" id="IPR024747">
    <property type="entry name" value="Pyridox_Oxase-rel"/>
</dbReference>
<dbReference type="SUPFAM" id="SSF50475">
    <property type="entry name" value="FMN-binding split barrel"/>
    <property type="match status" value="1"/>
</dbReference>
<organism evidence="1 2">
    <name type="scientific">Nocardioides koreensis</name>
    <dbReference type="NCBI Taxonomy" id="433651"/>
    <lineage>
        <taxon>Bacteria</taxon>
        <taxon>Bacillati</taxon>
        <taxon>Actinomycetota</taxon>
        <taxon>Actinomycetes</taxon>
        <taxon>Propionibacteriales</taxon>
        <taxon>Nocardioidaceae</taxon>
        <taxon>Nocardioides</taxon>
    </lineage>
</organism>
<dbReference type="Pfam" id="PF12900">
    <property type="entry name" value="Pyridox_ox_2"/>
    <property type="match status" value="1"/>
</dbReference>
<name>A0ABP5LPL6_9ACTN</name>
<dbReference type="EMBL" id="BAAAQR010000010">
    <property type="protein sequence ID" value="GAA2150487.1"/>
    <property type="molecule type" value="Genomic_DNA"/>
</dbReference>
<proteinExistence type="predicted"/>
<keyword evidence="2" id="KW-1185">Reference proteome</keyword>
<protein>
    <submittedName>
        <fullName evidence="1">Pyridoxamine 5'-phosphate oxidase family protein</fullName>
    </submittedName>
</protein>
<dbReference type="Gene3D" id="2.30.110.10">
    <property type="entry name" value="Electron Transport, Fmn-binding Protein, Chain A"/>
    <property type="match status" value="1"/>
</dbReference>